<dbReference type="EMBL" id="RBNI01008536">
    <property type="protein sequence ID" value="RUP44662.1"/>
    <property type="molecule type" value="Genomic_DNA"/>
</dbReference>
<feature type="compositionally biased region" description="Basic and acidic residues" evidence="1">
    <location>
        <begin position="73"/>
        <end position="83"/>
    </location>
</feature>
<organism evidence="2 3">
    <name type="scientific">Jimgerdemannia flammicorona</name>
    <dbReference type="NCBI Taxonomy" id="994334"/>
    <lineage>
        <taxon>Eukaryota</taxon>
        <taxon>Fungi</taxon>
        <taxon>Fungi incertae sedis</taxon>
        <taxon>Mucoromycota</taxon>
        <taxon>Mucoromycotina</taxon>
        <taxon>Endogonomycetes</taxon>
        <taxon>Endogonales</taxon>
        <taxon>Endogonaceae</taxon>
        <taxon>Jimgerdemannia</taxon>
    </lineage>
</organism>
<comment type="caution">
    <text evidence="2">The sequence shown here is derived from an EMBL/GenBank/DDBJ whole genome shotgun (WGS) entry which is preliminary data.</text>
</comment>
<evidence type="ECO:0000313" key="2">
    <source>
        <dbReference type="EMBL" id="RUP44662.1"/>
    </source>
</evidence>
<sequence>MFAFGIFSLSPTRSVHLPSNKILTKYSFCLVCSPTLLREQSPSQMHKCPDPDNALRGGTQKLRLGTEEDEGDGKEGGRTDKIY</sequence>
<dbReference type="AlphaFoldDB" id="A0A433D1F0"/>
<name>A0A433D1F0_9FUNG</name>
<evidence type="ECO:0000313" key="3">
    <source>
        <dbReference type="Proteomes" id="UP000268093"/>
    </source>
</evidence>
<keyword evidence="3" id="KW-1185">Reference proteome</keyword>
<proteinExistence type="predicted"/>
<reference evidence="2 3" key="1">
    <citation type="journal article" date="2018" name="New Phytol.">
        <title>Phylogenomics of Endogonaceae and evolution of mycorrhizas within Mucoromycota.</title>
        <authorList>
            <person name="Chang Y."/>
            <person name="Desiro A."/>
            <person name="Na H."/>
            <person name="Sandor L."/>
            <person name="Lipzen A."/>
            <person name="Clum A."/>
            <person name="Barry K."/>
            <person name="Grigoriev I.V."/>
            <person name="Martin F.M."/>
            <person name="Stajich J.E."/>
            <person name="Smith M.E."/>
            <person name="Bonito G."/>
            <person name="Spatafora J.W."/>
        </authorList>
    </citation>
    <scope>NUCLEOTIDE SEQUENCE [LARGE SCALE GENOMIC DNA]</scope>
    <source>
        <strain evidence="2 3">GMNB39</strain>
    </source>
</reference>
<feature type="region of interest" description="Disordered" evidence="1">
    <location>
        <begin position="40"/>
        <end position="83"/>
    </location>
</feature>
<dbReference type="Proteomes" id="UP000268093">
    <property type="component" value="Unassembled WGS sequence"/>
</dbReference>
<accession>A0A433D1F0</accession>
<protein>
    <submittedName>
        <fullName evidence="2">Uncharacterized protein</fullName>
    </submittedName>
</protein>
<evidence type="ECO:0000256" key="1">
    <source>
        <dbReference type="SAM" id="MobiDB-lite"/>
    </source>
</evidence>
<gene>
    <name evidence="2" type="ORF">BC936DRAFT_149160</name>
</gene>